<reference evidence="2" key="1">
    <citation type="submission" date="2023-08" db="EMBL/GenBank/DDBJ databases">
        <authorList>
            <person name="Chen Y."/>
            <person name="Shah S."/>
            <person name="Dougan E. K."/>
            <person name="Thang M."/>
            <person name="Chan C."/>
        </authorList>
    </citation>
    <scope>NUCLEOTIDE SEQUENCE</scope>
</reference>
<sequence length="541" mass="59918">MPVEVSFKKKAQGGRMMQVTVLSVEHQSEMKVLDLKKSVIAKMNESENAHNFRIFSEGELDVKSGVTLLNDSNPIGDGEKVDIIFQDLMSRLTSSLNDFAKTDMGKKAEEEWQKILKDGIPESPRDQGASSSGVQTAGGRDGIPESPRDQGASSSGVQTAEGRAVGLRKISIPTMYGSMEADAFLITYIQNKPHVTTYNGVYQVSKRFVQTHNVVILNQDEDEERVPSADEDMEDEVFVAEVENVNQSIPETTTQVPDVSVSEIAPSTAEPDDEPQGQFWMLKYVFPNKAEKEFAINPNVSIAVLKEIIMKDAGFKKEDVKKHTFQKGEDILANNRQKVKTALKDDDLVLVRSSLTGGGRAVKKDAKDETFKKFLLEEKKKAITVSAQMMNQMTFGDDIQTVMKDVKTKAESIYMTTQENPKLAMVKLLRGMSSDALKDLVNYNTNKSDLRATGICVKMMSANLANFAKMSKDFDNAKETVLQVFNMVFTANFFKNNTSWDWKNFEKLVEVEVGIKETAPTSASASAPTPAVETLSDTNMG</sequence>
<accession>A0AA36JCP3</accession>
<feature type="compositionally biased region" description="Low complexity" evidence="1">
    <location>
        <begin position="519"/>
        <end position="531"/>
    </location>
</feature>
<feature type="region of interest" description="Disordered" evidence="1">
    <location>
        <begin position="519"/>
        <end position="541"/>
    </location>
</feature>
<organism evidence="2 3">
    <name type="scientific">Effrenium voratum</name>
    <dbReference type="NCBI Taxonomy" id="2562239"/>
    <lineage>
        <taxon>Eukaryota</taxon>
        <taxon>Sar</taxon>
        <taxon>Alveolata</taxon>
        <taxon>Dinophyceae</taxon>
        <taxon>Suessiales</taxon>
        <taxon>Symbiodiniaceae</taxon>
        <taxon>Effrenium</taxon>
    </lineage>
</organism>
<protein>
    <recommendedName>
        <fullName evidence="4">Ubiquitin-like domain-containing protein</fullName>
    </recommendedName>
</protein>
<dbReference type="Proteomes" id="UP001178507">
    <property type="component" value="Unassembled WGS sequence"/>
</dbReference>
<evidence type="ECO:0000256" key="1">
    <source>
        <dbReference type="SAM" id="MobiDB-lite"/>
    </source>
</evidence>
<evidence type="ECO:0008006" key="4">
    <source>
        <dbReference type="Google" id="ProtNLM"/>
    </source>
</evidence>
<evidence type="ECO:0000313" key="2">
    <source>
        <dbReference type="EMBL" id="CAJ1403241.1"/>
    </source>
</evidence>
<keyword evidence="3" id="KW-1185">Reference proteome</keyword>
<gene>
    <name evidence="2" type="ORF">EVOR1521_LOCUS25962</name>
</gene>
<comment type="caution">
    <text evidence="2">The sequence shown here is derived from an EMBL/GenBank/DDBJ whole genome shotgun (WGS) entry which is preliminary data.</text>
</comment>
<proteinExistence type="predicted"/>
<name>A0AA36JCP3_9DINO</name>
<evidence type="ECO:0000313" key="3">
    <source>
        <dbReference type="Proteomes" id="UP001178507"/>
    </source>
</evidence>
<feature type="region of interest" description="Disordered" evidence="1">
    <location>
        <begin position="118"/>
        <end position="160"/>
    </location>
</feature>
<dbReference type="EMBL" id="CAUJNA010003486">
    <property type="protein sequence ID" value="CAJ1403241.1"/>
    <property type="molecule type" value="Genomic_DNA"/>
</dbReference>
<dbReference type="AlphaFoldDB" id="A0AA36JCP3"/>